<feature type="transmembrane region" description="Helical" evidence="1">
    <location>
        <begin position="231"/>
        <end position="249"/>
    </location>
</feature>
<dbReference type="EMBL" id="CP028918">
    <property type="protein sequence ID" value="AWB47636.1"/>
    <property type="molecule type" value="Genomic_DNA"/>
</dbReference>
<evidence type="ECO:0008006" key="4">
    <source>
        <dbReference type="Google" id="ProtNLM"/>
    </source>
</evidence>
<feature type="transmembrane region" description="Helical" evidence="1">
    <location>
        <begin position="164"/>
        <end position="185"/>
    </location>
</feature>
<feature type="transmembrane region" description="Helical" evidence="1">
    <location>
        <begin position="325"/>
        <end position="344"/>
    </location>
</feature>
<dbReference type="KEGG" id="geh:HYN69_03190"/>
<protein>
    <recommendedName>
        <fullName evidence="4">DUF2339 domain-containing protein</fullName>
    </recommendedName>
</protein>
<gene>
    <name evidence="2" type="ORF">HYN69_03190</name>
</gene>
<dbReference type="AlphaFoldDB" id="A0A2S0UIJ5"/>
<keyword evidence="1" id="KW-0812">Transmembrane</keyword>
<feature type="transmembrane region" description="Helical" evidence="1">
    <location>
        <begin position="197"/>
        <end position="219"/>
    </location>
</feature>
<feature type="transmembrane region" description="Helical" evidence="1">
    <location>
        <begin position="102"/>
        <end position="124"/>
    </location>
</feature>
<keyword evidence="3" id="KW-1185">Reference proteome</keyword>
<keyword evidence="1" id="KW-0472">Membrane</keyword>
<dbReference type="InterPro" id="IPR019286">
    <property type="entry name" value="DUF2339_TM"/>
</dbReference>
<name>A0A2S0UIJ5_9RHOB</name>
<dbReference type="Pfam" id="PF10101">
    <property type="entry name" value="DUF2339"/>
    <property type="match status" value="1"/>
</dbReference>
<dbReference type="PANTHER" id="PTHR38434">
    <property type="entry name" value="BLL2549 PROTEIN"/>
    <property type="match status" value="1"/>
</dbReference>
<evidence type="ECO:0000313" key="3">
    <source>
        <dbReference type="Proteomes" id="UP000244496"/>
    </source>
</evidence>
<keyword evidence="1" id="KW-1133">Transmembrane helix</keyword>
<accession>A0A2S0UIJ5</accession>
<feature type="transmembrane region" description="Helical" evidence="1">
    <location>
        <begin position="261"/>
        <end position="279"/>
    </location>
</feature>
<evidence type="ECO:0000313" key="2">
    <source>
        <dbReference type="EMBL" id="AWB47636.1"/>
    </source>
</evidence>
<dbReference type="Proteomes" id="UP000244496">
    <property type="component" value="Chromosome"/>
</dbReference>
<reference evidence="2 3" key="1">
    <citation type="submission" date="2018-04" db="EMBL/GenBank/DDBJ databases">
        <title>Genome sequencing of Gemmobacter.</title>
        <authorList>
            <person name="Yi H."/>
            <person name="Baek M.-G."/>
        </authorList>
    </citation>
    <scope>NUCLEOTIDE SEQUENCE [LARGE SCALE GENOMIC DNA]</scope>
    <source>
        <strain evidence="2 3">HYN0069</strain>
    </source>
</reference>
<feature type="transmembrane region" description="Helical" evidence="1">
    <location>
        <begin position="130"/>
        <end position="152"/>
    </location>
</feature>
<feature type="transmembrane region" description="Helical" evidence="1">
    <location>
        <begin position="351"/>
        <end position="371"/>
    </location>
</feature>
<feature type="transmembrane region" description="Helical" evidence="1">
    <location>
        <begin position="300"/>
        <end position="319"/>
    </location>
</feature>
<proteinExistence type="predicted"/>
<organism evidence="2 3">
    <name type="scientific">Paragemmobacter aquarius</name>
    <dbReference type="NCBI Taxonomy" id="2169400"/>
    <lineage>
        <taxon>Bacteria</taxon>
        <taxon>Pseudomonadati</taxon>
        <taxon>Pseudomonadota</taxon>
        <taxon>Alphaproteobacteria</taxon>
        <taxon>Rhodobacterales</taxon>
        <taxon>Paracoccaceae</taxon>
        <taxon>Paragemmobacter</taxon>
    </lineage>
</organism>
<sequence length="380" mass="39105">MGAASGGFGRADDGACLAPCQCRPAAGGIFRAVGAVPYRAGSVSGHQRGCADACACGAGGRGGVAGPAVLPPRDGLVSASRGHGDRLADHCRSGSWLCDGRALGAVVLSHLGPLAGFAVALWLLRDLPGVAARAFLESGFAATAAIFADVVIVRLLDATGTGDAHWVVALVAYPWLVLALVQLYRVGLGGWLRWLRLGLAALGGLIAGVGLLATVTALNPLVWGGEVSGPLVLDTLLVAYAVPGVTLVLAQGRLGHLWRGLRLAMLWAGLGLLALYATLEIRRFWRGDDLSVAGTTQPELYSYTVALLILGAVLLWQAIAKASPVLRRVAMGVIAVMVAKVFLVDASGLSGLIRVFSFLALGLSLAGLAWLNRWAAGRMA</sequence>
<dbReference type="PANTHER" id="PTHR38434:SF1">
    <property type="entry name" value="BLL2549 PROTEIN"/>
    <property type="match status" value="1"/>
</dbReference>
<evidence type="ECO:0000256" key="1">
    <source>
        <dbReference type="SAM" id="Phobius"/>
    </source>
</evidence>